<name>A0ABT8HB97_MYCAO</name>
<evidence type="ECO:0000256" key="2">
    <source>
        <dbReference type="PROSITE-ProRule" id="PRU00335"/>
    </source>
</evidence>
<dbReference type="InterPro" id="IPR009057">
    <property type="entry name" value="Homeodomain-like_sf"/>
</dbReference>
<keyword evidence="1 2" id="KW-0238">DNA-binding</keyword>
<dbReference type="EMBL" id="JAUHTC010000030">
    <property type="protein sequence ID" value="MDN4517547.1"/>
    <property type="molecule type" value="Genomic_DNA"/>
</dbReference>
<dbReference type="Proteomes" id="UP001172687">
    <property type="component" value="Unassembled WGS sequence"/>
</dbReference>
<evidence type="ECO:0000313" key="4">
    <source>
        <dbReference type="EMBL" id="MDN4517547.1"/>
    </source>
</evidence>
<evidence type="ECO:0000313" key="5">
    <source>
        <dbReference type="Proteomes" id="UP001172687"/>
    </source>
</evidence>
<protein>
    <submittedName>
        <fullName evidence="4">TetR/AcrR family transcriptional regulator</fullName>
    </submittedName>
</protein>
<reference evidence="4" key="1">
    <citation type="submission" date="2023-07" db="EMBL/GenBank/DDBJ databases">
        <title>Degradation of tert-butanol by M. austroafricanum TBA100.</title>
        <authorList>
            <person name="Helbich S."/>
            <person name="Vainshtein Y."/>
        </authorList>
    </citation>
    <scope>NUCLEOTIDE SEQUENCE</scope>
    <source>
        <strain evidence="4">TBA100</strain>
    </source>
</reference>
<sequence length="204" mass="22891">MGQGQPSDDPRRRRILDASLELFLEVGVEASAIEEVRRRSGASVGSLYHRFGSKEGIAAAVYVDALRHYQREFVAALTRASDAADGVRSAVRTHMRWVRENPDRADFLFNVAGADVRRACGTDLRDLNNEFFGVVEAWLRRYVDAGELRALSTDLVYALWLGPGQELARLWLARGRRGSLRTESTVLADAAWRALRNDPDQEDM</sequence>
<feature type="DNA-binding region" description="H-T-H motif" evidence="2">
    <location>
        <begin position="32"/>
        <end position="51"/>
    </location>
</feature>
<dbReference type="SUPFAM" id="SSF46689">
    <property type="entry name" value="Homeodomain-like"/>
    <property type="match status" value="1"/>
</dbReference>
<dbReference type="PANTHER" id="PTHR30055">
    <property type="entry name" value="HTH-TYPE TRANSCRIPTIONAL REGULATOR RUTR"/>
    <property type="match status" value="1"/>
</dbReference>
<dbReference type="RefSeq" id="WP_208675004.1">
    <property type="nucleotide sequence ID" value="NZ_CP070380.1"/>
</dbReference>
<dbReference type="SUPFAM" id="SSF48498">
    <property type="entry name" value="Tetracyclin repressor-like, C-terminal domain"/>
    <property type="match status" value="1"/>
</dbReference>
<dbReference type="InterPro" id="IPR001647">
    <property type="entry name" value="HTH_TetR"/>
</dbReference>
<dbReference type="Gene3D" id="1.10.357.10">
    <property type="entry name" value="Tetracycline Repressor, domain 2"/>
    <property type="match status" value="1"/>
</dbReference>
<evidence type="ECO:0000256" key="1">
    <source>
        <dbReference type="ARBA" id="ARBA00023125"/>
    </source>
</evidence>
<evidence type="ECO:0000259" key="3">
    <source>
        <dbReference type="PROSITE" id="PS50977"/>
    </source>
</evidence>
<accession>A0ABT8HB97</accession>
<dbReference type="PROSITE" id="PS50977">
    <property type="entry name" value="HTH_TETR_2"/>
    <property type="match status" value="1"/>
</dbReference>
<dbReference type="Pfam" id="PF00440">
    <property type="entry name" value="TetR_N"/>
    <property type="match status" value="1"/>
</dbReference>
<comment type="caution">
    <text evidence="4">The sequence shown here is derived from an EMBL/GenBank/DDBJ whole genome shotgun (WGS) entry which is preliminary data.</text>
</comment>
<feature type="domain" description="HTH tetR-type" evidence="3">
    <location>
        <begin position="9"/>
        <end position="69"/>
    </location>
</feature>
<organism evidence="4 5">
    <name type="scientific">Mycolicibacterium austroafricanum</name>
    <name type="common">Mycobacterium austroafricanum</name>
    <dbReference type="NCBI Taxonomy" id="39687"/>
    <lineage>
        <taxon>Bacteria</taxon>
        <taxon>Bacillati</taxon>
        <taxon>Actinomycetota</taxon>
        <taxon>Actinomycetes</taxon>
        <taxon>Mycobacteriales</taxon>
        <taxon>Mycobacteriaceae</taxon>
        <taxon>Mycolicibacterium</taxon>
    </lineage>
</organism>
<dbReference type="PRINTS" id="PR00455">
    <property type="entry name" value="HTHTETR"/>
</dbReference>
<dbReference type="InterPro" id="IPR036271">
    <property type="entry name" value="Tet_transcr_reg_TetR-rel_C_sf"/>
</dbReference>
<keyword evidence="5" id="KW-1185">Reference proteome</keyword>
<gene>
    <name evidence="4" type="ORF">QYF68_06860</name>
</gene>
<proteinExistence type="predicted"/>
<dbReference type="InterPro" id="IPR050109">
    <property type="entry name" value="HTH-type_TetR-like_transc_reg"/>
</dbReference>
<dbReference type="PANTHER" id="PTHR30055:SF187">
    <property type="entry name" value="TRANSCRIPTIONAL REGULATORY PROTEIN"/>
    <property type="match status" value="1"/>
</dbReference>